<dbReference type="STRING" id="990316.MCON_2787"/>
<evidence type="ECO:0008006" key="3">
    <source>
        <dbReference type="Google" id="ProtNLM"/>
    </source>
</evidence>
<dbReference type="OrthoDB" id="90963at2157"/>
<name>F4C0A8_METSG</name>
<dbReference type="SUPFAM" id="SSF50118">
    <property type="entry name" value="Cell growth inhibitor/plasmid maintenance toxic component"/>
    <property type="match status" value="1"/>
</dbReference>
<dbReference type="GO" id="GO:0003677">
    <property type="term" value="F:DNA binding"/>
    <property type="evidence" value="ECO:0007669"/>
    <property type="project" value="InterPro"/>
</dbReference>
<dbReference type="InterPro" id="IPR003477">
    <property type="entry name" value="PemK-like"/>
</dbReference>
<dbReference type="KEGG" id="mcj:MCON_2787"/>
<dbReference type="EMBL" id="CP002565">
    <property type="protein sequence ID" value="AEB69173.1"/>
    <property type="molecule type" value="Genomic_DNA"/>
</dbReference>
<dbReference type="Gene3D" id="2.30.30.110">
    <property type="match status" value="1"/>
</dbReference>
<dbReference type="Pfam" id="PF02452">
    <property type="entry name" value="PemK_toxin"/>
    <property type="match status" value="1"/>
</dbReference>
<dbReference type="Proteomes" id="UP000007807">
    <property type="component" value="Chromosome"/>
</dbReference>
<dbReference type="AlphaFoldDB" id="F4C0A8"/>
<proteinExistence type="predicted"/>
<dbReference type="InterPro" id="IPR011067">
    <property type="entry name" value="Plasmid_toxin/cell-grow_inhib"/>
</dbReference>
<reference evidence="1 2" key="1">
    <citation type="journal article" date="2011" name="J. Bacteriol.">
        <title>Complete genome sequence of Methanosaeta concilii, a specialist in aceticlastic methanogenesis.</title>
        <authorList>
            <person name="Barber R.D."/>
            <person name="Zhang L."/>
            <person name="Harnack M."/>
            <person name="Olson M.V."/>
            <person name="Kaul R."/>
            <person name="Ingram-Smith C."/>
            <person name="Smith K.S."/>
        </authorList>
    </citation>
    <scope>NUCLEOTIDE SEQUENCE [LARGE SCALE GENOMIC DNA]</scope>
    <source>
        <strain evidence="2">ATCC 5969 / DSM 3671 / JCM 10134 / NBRC 103675 / OCM 69 / GP-6</strain>
    </source>
</reference>
<keyword evidence="2" id="KW-1185">Reference proteome</keyword>
<protein>
    <recommendedName>
        <fullName evidence="3">Type II toxin-antitoxin system PemK/MazF family toxin</fullName>
    </recommendedName>
</protein>
<accession>F4C0A8</accession>
<dbReference type="GeneID" id="10462128"/>
<dbReference type="InParanoid" id="F4C0A8"/>
<organism evidence="1 2">
    <name type="scientific">Methanothrix soehngenii (strain ATCC 5969 / DSM 3671 / JCM 10134 / NBRC 103675 / OCM 69 / GP-6)</name>
    <name type="common">Methanosaeta concilii</name>
    <dbReference type="NCBI Taxonomy" id="990316"/>
    <lineage>
        <taxon>Archaea</taxon>
        <taxon>Methanobacteriati</taxon>
        <taxon>Methanobacteriota</taxon>
        <taxon>Stenosarchaea group</taxon>
        <taxon>Methanomicrobia</taxon>
        <taxon>Methanotrichales</taxon>
        <taxon>Methanotrichaceae</taxon>
        <taxon>Methanothrix</taxon>
    </lineage>
</organism>
<evidence type="ECO:0000313" key="1">
    <source>
        <dbReference type="EMBL" id="AEB69173.1"/>
    </source>
</evidence>
<gene>
    <name evidence="1" type="ordered locus">MCON_2787</name>
</gene>
<evidence type="ECO:0000313" key="2">
    <source>
        <dbReference type="Proteomes" id="UP000007807"/>
    </source>
</evidence>
<dbReference type="RefSeq" id="WP_013720198.1">
    <property type="nucleotide sequence ID" value="NC_015416.1"/>
</dbReference>
<sequence length="116" mass="12811">MPKGSIVLVHFPFTDLSSTKLRPALVLHEGHLDVTIAPMTTQRPDPPLPSDLLIRKGTLSFKATGLKEESWLLIDKIATLEKMFIEGILGKADDDLKRDVNAKLAECLMFNDVSAI</sequence>
<dbReference type="HOGENOM" id="CLU_121823_6_1_2"/>